<dbReference type="InterPro" id="IPR011990">
    <property type="entry name" value="TPR-like_helical_dom_sf"/>
</dbReference>
<keyword evidence="1" id="KW-0677">Repeat</keyword>
<dbReference type="EMBL" id="DTGT01000251">
    <property type="protein sequence ID" value="HGH61237.1"/>
    <property type="molecule type" value="Genomic_DNA"/>
</dbReference>
<feature type="repeat" description="TPR" evidence="3">
    <location>
        <begin position="258"/>
        <end position="291"/>
    </location>
</feature>
<evidence type="ECO:0000256" key="2">
    <source>
        <dbReference type="ARBA" id="ARBA00022803"/>
    </source>
</evidence>
<keyword evidence="2 3" id="KW-0802">TPR repeat</keyword>
<evidence type="ECO:0000256" key="3">
    <source>
        <dbReference type="PROSITE-ProRule" id="PRU00339"/>
    </source>
</evidence>
<evidence type="ECO:0000313" key="4">
    <source>
        <dbReference type="EMBL" id="HGH61237.1"/>
    </source>
</evidence>
<proteinExistence type="predicted"/>
<protein>
    <submittedName>
        <fullName evidence="4">Tetratricopeptide repeat protein</fullName>
    </submittedName>
</protein>
<feature type="repeat" description="TPR" evidence="3">
    <location>
        <begin position="132"/>
        <end position="165"/>
    </location>
</feature>
<comment type="caution">
    <text evidence="4">The sequence shown here is derived from an EMBL/GenBank/DDBJ whole genome shotgun (WGS) entry which is preliminary data.</text>
</comment>
<dbReference type="InterPro" id="IPR019734">
    <property type="entry name" value="TPR_rpt"/>
</dbReference>
<organism evidence="4">
    <name type="scientific">Desulfomonile tiedjei</name>
    <dbReference type="NCBI Taxonomy" id="2358"/>
    <lineage>
        <taxon>Bacteria</taxon>
        <taxon>Pseudomonadati</taxon>
        <taxon>Thermodesulfobacteriota</taxon>
        <taxon>Desulfomonilia</taxon>
        <taxon>Desulfomonilales</taxon>
        <taxon>Desulfomonilaceae</taxon>
        <taxon>Desulfomonile</taxon>
    </lineage>
</organism>
<dbReference type="SUPFAM" id="SSF81901">
    <property type="entry name" value="HCP-like"/>
    <property type="match status" value="1"/>
</dbReference>
<evidence type="ECO:0000256" key="1">
    <source>
        <dbReference type="ARBA" id="ARBA00022737"/>
    </source>
</evidence>
<dbReference type="PANTHER" id="PTHR44858:SF1">
    <property type="entry name" value="UDP-N-ACETYLGLUCOSAMINE--PEPTIDE N-ACETYLGLUCOSAMINYLTRANSFERASE SPINDLY-RELATED"/>
    <property type="match status" value="1"/>
</dbReference>
<gene>
    <name evidence="4" type="ORF">ENV54_08070</name>
</gene>
<reference evidence="4" key="1">
    <citation type="journal article" date="2020" name="mSystems">
        <title>Genome- and Community-Level Interaction Insights into Carbon Utilization and Element Cycling Functions of Hydrothermarchaeota in Hydrothermal Sediment.</title>
        <authorList>
            <person name="Zhou Z."/>
            <person name="Liu Y."/>
            <person name="Xu W."/>
            <person name="Pan J."/>
            <person name="Luo Z.H."/>
            <person name="Li M."/>
        </authorList>
    </citation>
    <scope>NUCLEOTIDE SEQUENCE [LARGE SCALE GENOMIC DNA]</scope>
    <source>
        <strain evidence="4">SpSt-769</strain>
    </source>
</reference>
<feature type="repeat" description="TPR" evidence="3">
    <location>
        <begin position="360"/>
        <end position="393"/>
    </location>
</feature>
<dbReference type="PANTHER" id="PTHR44858">
    <property type="entry name" value="TETRATRICOPEPTIDE REPEAT PROTEIN 6"/>
    <property type="match status" value="1"/>
</dbReference>
<dbReference type="InterPro" id="IPR050498">
    <property type="entry name" value="Ycf3"/>
</dbReference>
<dbReference type="PROSITE" id="PS50005">
    <property type="entry name" value="TPR"/>
    <property type="match status" value="4"/>
</dbReference>
<dbReference type="SMART" id="SM00028">
    <property type="entry name" value="TPR"/>
    <property type="match status" value="6"/>
</dbReference>
<dbReference type="Gene3D" id="1.25.40.10">
    <property type="entry name" value="Tetratricopeptide repeat domain"/>
    <property type="match status" value="3"/>
</dbReference>
<feature type="repeat" description="TPR" evidence="3">
    <location>
        <begin position="166"/>
        <end position="199"/>
    </location>
</feature>
<dbReference type="AlphaFoldDB" id="A0A7C4EXF9"/>
<dbReference type="Pfam" id="PF13432">
    <property type="entry name" value="TPR_16"/>
    <property type="match status" value="3"/>
</dbReference>
<name>A0A7C4EXF9_9BACT</name>
<accession>A0A7C4EXF9</accession>
<sequence>MWAADQRTILGRRQRMRRSQALIPRRRRSWRTRRRNGLIEYSGRNRPLMSESIQAPGFLDSTFRVDDIHGRGVLGNRCPTLWDPAAMPSSQGLLAALILVVCIALAHAPRLAFAAEKNPSTAPATQDASAPIQDAAELASYALAQGRFQEAAALYTRALSRDPNRVDYLLARGEALEKCNQAAKALQDYKRALEIDPGNVRAMIASAGILEMNVSGEPEALALYKKALPLTADGDARERIAFSIAVLESRMQEETASAVGCWNVGNRHARKGELDAAETLFTRALELNPTFYQAYYSRALTRLKKHDADGALQDLSSALALCPTLRGCLVTRGLVHESHGRFAEAMADLKRAATEDPTDPEAHYHLGRLQEREHAYSDALASYLEALRRRPKPELREAIRQRIAILAAAVKSAARQEAPQKPLW</sequence>